<name>A0A812VY40_9DINO</name>
<feature type="transmembrane region" description="Helical" evidence="6">
    <location>
        <begin position="118"/>
        <end position="139"/>
    </location>
</feature>
<dbReference type="AlphaFoldDB" id="A0A812VY40"/>
<evidence type="ECO:0000313" key="7">
    <source>
        <dbReference type="EMBL" id="CAE7663048.1"/>
    </source>
</evidence>
<comment type="subcellular location">
    <subcellularLocation>
        <location evidence="1">Membrane</location>
        <topology evidence="1">Multi-pass membrane protein</topology>
    </subcellularLocation>
</comment>
<proteinExistence type="inferred from homology"/>
<protein>
    <submittedName>
        <fullName evidence="7">Uncharacterized protein</fullName>
    </submittedName>
</protein>
<dbReference type="InterPro" id="IPR012446">
    <property type="entry name" value="CRAC_channel"/>
</dbReference>
<evidence type="ECO:0000256" key="6">
    <source>
        <dbReference type="SAM" id="Phobius"/>
    </source>
</evidence>
<keyword evidence="4 6" id="KW-1133">Transmembrane helix</keyword>
<evidence type="ECO:0000256" key="1">
    <source>
        <dbReference type="ARBA" id="ARBA00004141"/>
    </source>
</evidence>
<gene>
    <name evidence="7" type="ORF">SNEC2469_LOCUS18883</name>
</gene>
<reference evidence="7" key="1">
    <citation type="submission" date="2021-02" db="EMBL/GenBank/DDBJ databases">
        <authorList>
            <person name="Dougan E. K."/>
            <person name="Rhodes N."/>
            <person name="Thang M."/>
            <person name="Chan C."/>
        </authorList>
    </citation>
    <scope>NUCLEOTIDE SEQUENCE</scope>
</reference>
<keyword evidence="5 6" id="KW-0472">Membrane</keyword>
<sequence length="259" mass="27812">MLAADKLELTSLIKKSATDLKGKELELSKSNFEAVGTQAAVLAGFAVCMIVKIDFPDDVNPLSSSLYYFFAVVNLVGNIACVASVACVNIMGTSLGLRGPDGSMLQAADGMHKQRERIFWAFTTALVGCALATLVLAWLKMQPVTAALCTAVVLYGVASGVKVTLHVQNLFQYKETESGKVDDVLSSETVGPEFFVRQLGVDSDTLIQLLAKIRRRRQVLLLVALARRDGLNSMVVRRQAAGTPEVIFRTSSVLLAGGQ</sequence>
<dbReference type="GO" id="GO:0016020">
    <property type="term" value="C:membrane"/>
    <property type="evidence" value="ECO:0007669"/>
    <property type="project" value="UniProtKB-SubCell"/>
</dbReference>
<dbReference type="Gene3D" id="1.20.140.140">
    <property type="entry name" value="Calcium release-activated calcium channel protein Orai"/>
    <property type="match status" value="1"/>
</dbReference>
<accession>A0A812VY40</accession>
<dbReference type="InterPro" id="IPR038350">
    <property type="entry name" value="Orai_sf"/>
</dbReference>
<evidence type="ECO:0000256" key="5">
    <source>
        <dbReference type="ARBA" id="ARBA00023136"/>
    </source>
</evidence>
<dbReference type="Pfam" id="PF07856">
    <property type="entry name" value="Orai-1"/>
    <property type="match status" value="1"/>
</dbReference>
<evidence type="ECO:0000256" key="3">
    <source>
        <dbReference type="ARBA" id="ARBA00022692"/>
    </source>
</evidence>
<dbReference type="OrthoDB" id="10253246at2759"/>
<evidence type="ECO:0000256" key="2">
    <source>
        <dbReference type="ARBA" id="ARBA00008062"/>
    </source>
</evidence>
<comment type="caution">
    <text evidence="7">The sequence shown here is derived from an EMBL/GenBank/DDBJ whole genome shotgun (WGS) entry which is preliminary data.</text>
</comment>
<comment type="similarity">
    <text evidence="2">Belongs to the Orai family.</text>
</comment>
<keyword evidence="3 6" id="KW-0812">Transmembrane</keyword>
<keyword evidence="8" id="KW-1185">Reference proteome</keyword>
<evidence type="ECO:0000313" key="8">
    <source>
        <dbReference type="Proteomes" id="UP000601435"/>
    </source>
</evidence>
<feature type="transmembrane region" description="Helical" evidence="6">
    <location>
        <begin position="65"/>
        <end position="97"/>
    </location>
</feature>
<dbReference type="EMBL" id="CAJNJA010032030">
    <property type="protein sequence ID" value="CAE7663048.1"/>
    <property type="molecule type" value="Genomic_DNA"/>
</dbReference>
<dbReference type="Proteomes" id="UP000601435">
    <property type="component" value="Unassembled WGS sequence"/>
</dbReference>
<evidence type="ECO:0000256" key="4">
    <source>
        <dbReference type="ARBA" id="ARBA00022989"/>
    </source>
</evidence>
<feature type="transmembrane region" description="Helical" evidence="6">
    <location>
        <begin position="145"/>
        <end position="165"/>
    </location>
</feature>
<organism evidence="7 8">
    <name type="scientific">Symbiodinium necroappetens</name>
    <dbReference type="NCBI Taxonomy" id="1628268"/>
    <lineage>
        <taxon>Eukaryota</taxon>
        <taxon>Sar</taxon>
        <taxon>Alveolata</taxon>
        <taxon>Dinophyceae</taxon>
        <taxon>Suessiales</taxon>
        <taxon>Symbiodiniaceae</taxon>
        <taxon>Symbiodinium</taxon>
    </lineage>
</organism>